<comment type="similarity">
    <text evidence="12">Belongs to the COX15/CtaA family. Type 2 subfamily.</text>
</comment>
<name>A0AAU7XFI5_9HYPH</name>
<keyword evidence="4 12" id="KW-0479">Metal-binding</keyword>
<gene>
    <name evidence="12" type="primary">ctaA</name>
    <name evidence="13" type="ORF">ABS361_09010</name>
</gene>
<protein>
    <recommendedName>
        <fullName evidence="12">Heme A synthase</fullName>
        <shortName evidence="12">HAS</shortName>
        <ecNumber evidence="12">1.17.99.9</ecNumber>
    </recommendedName>
    <alternativeName>
        <fullName evidence="12">Cytochrome aa3-controlling protein</fullName>
    </alternativeName>
</protein>
<evidence type="ECO:0000256" key="12">
    <source>
        <dbReference type="HAMAP-Rule" id="MF_01665"/>
    </source>
</evidence>
<dbReference type="PANTHER" id="PTHR23289:SF2">
    <property type="entry name" value="CYTOCHROME C OXIDASE ASSEMBLY PROTEIN COX15 HOMOLOG"/>
    <property type="match status" value="1"/>
</dbReference>
<evidence type="ECO:0000256" key="4">
    <source>
        <dbReference type="ARBA" id="ARBA00022723"/>
    </source>
</evidence>
<evidence type="ECO:0000256" key="9">
    <source>
        <dbReference type="ARBA" id="ARBA00023136"/>
    </source>
</evidence>
<dbReference type="PANTHER" id="PTHR23289">
    <property type="entry name" value="CYTOCHROME C OXIDASE ASSEMBLY PROTEIN COX15"/>
    <property type="match status" value="1"/>
</dbReference>
<evidence type="ECO:0000256" key="6">
    <source>
        <dbReference type="ARBA" id="ARBA00023002"/>
    </source>
</evidence>
<comment type="catalytic activity">
    <reaction evidence="11">
        <text>Fe(II)-heme o + 2 A + H2O = Fe(II)-heme a + 2 AH2</text>
        <dbReference type="Rhea" id="RHEA:63388"/>
        <dbReference type="ChEBI" id="CHEBI:13193"/>
        <dbReference type="ChEBI" id="CHEBI:15377"/>
        <dbReference type="ChEBI" id="CHEBI:17499"/>
        <dbReference type="ChEBI" id="CHEBI:60530"/>
        <dbReference type="ChEBI" id="CHEBI:61715"/>
        <dbReference type="EC" id="1.17.99.9"/>
    </reaction>
    <physiologicalReaction direction="left-to-right" evidence="11">
        <dbReference type="Rhea" id="RHEA:63389"/>
    </physiologicalReaction>
</comment>
<evidence type="ECO:0000256" key="11">
    <source>
        <dbReference type="ARBA" id="ARBA00048044"/>
    </source>
</evidence>
<evidence type="ECO:0000256" key="10">
    <source>
        <dbReference type="ARBA" id="ARBA00044501"/>
    </source>
</evidence>
<dbReference type="KEGG" id="mflg:ABS361_09010"/>
<keyword evidence="8 12" id="KW-0350">Heme biosynthesis</keyword>
<keyword evidence="5 12" id="KW-1133">Transmembrane helix</keyword>
<evidence type="ECO:0000256" key="3">
    <source>
        <dbReference type="ARBA" id="ARBA00022692"/>
    </source>
</evidence>
<comment type="subcellular location">
    <subcellularLocation>
        <location evidence="12">Cell membrane</location>
        <topology evidence="12">Multi-pass membrane protein</topology>
    </subcellularLocation>
    <subcellularLocation>
        <location evidence="2">Membrane</location>
        <topology evidence="2">Multi-pass membrane protein</topology>
    </subcellularLocation>
</comment>
<keyword evidence="9 12" id="KW-0472">Membrane</keyword>
<sequence>MTTIALDAPAGASPGRRGQGLVRAWLVLVALMVFAMVIVGGATRLTDSGLSITEWQPLLGAIPPMTDAAWAEAFAKYKAIPQYTQMNQGMDLAAFKFIFWWEWAHRFLGRMIGVVFFVPFVAFLATGLIARRDAGRFAAIFVLGGIQGAVGWWMVASGLVDRVSVAPYRLAVHLTLASIIFAALVWTAASLGRNDRRENEAPRIRTGAALVVAMVFVQIFLGALVAGNDAGLVYNTWPSMNGFVVPPEWLAMEPMWRNFFENHATVQFVHRGGAYILTALALIQAIVALRLGQSAPVRRSAVFLILAVLAQVVIGIGTLVMVVPLGMALLHQAFGILVLTAATLHLRAATAAT</sequence>
<organism evidence="13">
    <name type="scientific">Methyloraptor flagellatus</name>
    <dbReference type="NCBI Taxonomy" id="3162530"/>
    <lineage>
        <taxon>Bacteria</taxon>
        <taxon>Pseudomonadati</taxon>
        <taxon>Pseudomonadota</taxon>
        <taxon>Alphaproteobacteria</taxon>
        <taxon>Hyphomicrobiales</taxon>
        <taxon>Ancalomicrobiaceae</taxon>
        <taxon>Methyloraptor</taxon>
    </lineage>
</organism>
<keyword evidence="3 12" id="KW-0812">Transmembrane</keyword>
<feature type="transmembrane region" description="Helical" evidence="12">
    <location>
        <begin position="170"/>
        <end position="192"/>
    </location>
</feature>
<feature type="binding site" description="axial binding residue" evidence="12">
    <location>
        <position position="270"/>
    </location>
    <ligand>
        <name>heme</name>
        <dbReference type="ChEBI" id="CHEBI:30413"/>
    </ligand>
    <ligandPart>
        <name>Fe</name>
        <dbReference type="ChEBI" id="CHEBI:18248"/>
    </ligandPart>
</feature>
<dbReference type="RefSeq" id="WP_407051431.1">
    <property type="nucleotide sequence ID" value="NZ_CP158568.1"/>
</dbReference>
<feature type="transmembrane region" description="Helical" evidence="12">
    <location>
        <begin position="329"/>
        <end position="349"/>
    </location>
</feature>
<dbReference type="GO" id="GO:0016653">
    <property type="term" value="F:oxidoreductase activity, acting on NAD(P)H, heme protein as acceptor"/>
    <property type="evidence" value="ECO:0007669"/>
    <property type="project" value="TreeGrafter"/>
</dbReference>
<dbReference type="AlphaFoldDB" id="A0AAU7XFI5"/>
<feature type="transmembrane region" description="Helical" evidence="12">
    <location>
        <begin position="137"/>
        <end position="155"/>
    </location>
</feature>
<keyword evidence="7 12" id="KW-0408">Iron</keyword>
<keyword evidence="12" id="KW-1003">Cell membrane</keyword>
<proteinExistence type="inferred from homology"/>
<evidence type="ECO:0000313" key="13">
    <source>
        <dbReference type="EMBL" id="XBY46336.1"/>
    </source>
</evidence>
<evidence type="ECO:0000256" key="1">
    <source>
        <dbReference type="ARBA" id="ARBA00001970"/>
    </source>
</evidence>
<dbReference type="GO" id="GO:0046872">
    <property type="term" value="F:metal ion binding"/>
    <property type="evidence" value="ECO:0007669"/>
    <property type="project" value="UniProtKB-KW"/>
</dbReference>
<reference evidence="13" key="1">
    <citation type="submission" date="2024-06" db="EMBL/GenBank/DDBJ databases">
        <title>Methylostella associata gen. nov., sp. nov., a novel Ancalomicrobiaceae-affiliated facultatively methylotrophic bacteria that feed on methanotrophs of the genus Methylococcus.</title>
        <authorList>
            <person name="Saltykova V."/>
            <person name="Danilova O.V."/>
            <person name="Oshkin I.Y."/>
            <person name="Belova S.E."/>
            <person name="Pimenov N.V."/>
            <person name="Dedysh S.N."/>
        </authorList>
    </citation>
    <scope>NUCLEOTIDE SEQUENCE</scope>
    <source>
        <strain evidence="13">S20</strain>
    </source>
</reference>
<dbReference type="HAMAP" id="MF_01665">
    <property type="entry name" value="HemeA_synth_type2"/>
    <property type="match status" value="1"/>
</dbReference>
<feature type="transmembrane region" description="Helical" evidence="12">
    <location>
        <begin position="107"/>
        <end position="130"/>
    </location>
</feature>
<dbReference type="GO" id="GO:0120547">
    <property type="term" value="F:heme A synthase activity"/>
    <property type="evidence" value="ECO:0007669"/>
    <property type="project" value="UniProtKB-EC"/>
</dbReference>
<evidence type="ECO:0000256" key="8">
    <source>
        <dbReference type="ARBA" id="ARBA00023133"/>
    </source>
</evidence>
<dbReference type="InterPro" id="IPR003780">
    <property type="entry name" value="COX15/CtaA_fam"/>
</dbReference>
<feature type="transmembrane region" description="Helical" evidence="12">
    <location>
        <begin position="301"/>
        <end position="323"/>
    </location>
</feature>
<feature type="transmembrane region" description="Helical" evidence="12">
    <location>
        <begin position="21"/>
        <end position="42"/>
    </location>
</feature>
<dbReference type="EC" id="1.17.99.9" evidence="12"/>
<feature type="transmembrane region" description="Helical" evidence="12">
    <location>
        <begin position="272"/>
        <end position="289"/>
    </location>
</feature>
<comment type="cofactor">
    <cofactor evidence="1 12">
        <name>heme b</name>
        <dbReference type="ChEBI" id="CHEBI:60344"/>
    </cofactor>
</comment>
<comment type="pathway">
    <text evidence="10 12">Porphyrin-containing compound metabolism; heme A biosynthesis; heme A from heme O: step 1/1.</text>
</comment>
<evidence type="ECO:0000256" key="7">
    <source>
        <dbReference type="ARBA" id="ARBA00023004"/>
    </source>
</evidence>
<dbReference type="GO" id="GO:0005886">
    <property type="term" value="C:plasma membrane"/>
    <property type="evidence" value="ECO:0007669"/>
    <property type="project" value="UniProtKB-SubCell"/>
</dbReference>
<feature type="binding site" description="axial binding residue" evidence="12">
    <location>
        <position position="331"/>
    </location>
    <ligand>
        <name>heme</name>
        <dbReference type="ChEBI" id="CHEBI:30413"/>
    </ligand>
    <ligandPart>
        <name>Fe</name>
        <dbReference type="ChEBI" id="CHEBI:18248"/>
    </ligandPart>
</feature>
<dbReference type="Pfam" id="PF02628">
    <property type="entry name" value="COX15-CtaA"/>
    <property type="match status" value="1"/>
</dbReference>
<dbReference type="InterPro" id="IPR023754">
    <property type="entry name" value="HemeA_Synthase_type2"/>
</dbReference>
<keyword evidence="6 12" id="KW-0560">Oxidoreductase</keyword>
<evidence type="ECO:0000256" key="2">
    <source>
        <dbReference type="ARBA" id="ARBA00004141"/>
    </source>
</evidence>
<dbReference type="GO" id="GO:0006784">
    <property type="term" value="P:heme A biosynthetic process"/>
    <property type="evidence" value="ECO:0007669"/>
    <property type="project" value="UniProtKB-UniRule"/>
</dbReference>
<evidence type="ECO:0000256" key="5">
    <source>
        <dbReference type="ARBA" id="ARBA00022989"/>
    </source>
</evidence>
<comment type="subunit">
    <text evidence="12">Interacts with CtaB.</text>
</comment>
<dbReference type="EMBL" id="CP158568">
    <property type="protein sequence ID" value="XBY46336.1"/>
    <property type="molecule type" value="Genomic_DNA"/>
</dbReference>
<feature type="transmembrane region" description="Helical" evidence="12">
    <location>
        <begin position="204"/>
        <end position="226"/>
    </location>
</feature>
<comment type="function">
    <text evidence="12">Catalyzes the conversion of heme O to heme A by two successive hydroxylations of the methyl group at C8. The first hydroxylation forms heme I, the second hydroxylation results in an unstable dihydroxymethyl group, which spontaneously dehydrates, resulting in the formyl group of heme A.</text>
</comment>
<accession>A0AAU7XFI5</accession>